<name>A0A9P6M0Z3_9FUNG</name>
<proteinExistence type="predicted"/>
<dbReference type="Gene3D" id="1.25.40.10">
    <property type="entry name" value="Tetratricopeptide repeat domain"/>
    <property type="match status" value="1"/>
</dbReference>
<dbReference type="OrthoDB" id="421075at2759"/>
<keyword evidence="2" id="KW-0802">TPR repeat</keyword>
<dbReference type="Proteomes" id="UP000749646">
    <property type="component" value="Unassembled WGS sequence"/>
</dbReference>
<dbReference type="GO" id="GO:0055087">
    <property type="term" value="C:Ski complex"/>
    <property type="evidence" value="ECO:0007669"/>
    <property type="project" value="InterPro"/>
</dbReference>
<dbReference type="PANTHER" id="PTHR15704">
    <property type="entry name" value="SUPERKILLER 3 PROTEIN-RELATED"/>
    <property type="match status" value="1"/>
</dbReference>
<dbReference type="EMBL" id="JAAAHW010006512">
    <property type="protein sequence ID" value="KAF9959298.1"/>
    <property type="molecule type" value="Genomic_DNA"/>
</dbReference>
<dbReference type="InterPro" id="IPR011990">
    <property type="entry name" value="TPR-like_helical_dom_sf"/>
</dbReference>
<dbReference type="PANTHER" id="PTHR15704:SF7">
    <property type="entry name" value="SUPERKILLER COMPLEX PROTEIN 3"/>
    <property type="match status" value="1"/>
</dbReference>
<dbReference type="InterPro" id="IPR039226">
    <property type="entry name" value="Ski3/TTC37"/>
</dbReference>
<reference evidence="3" key="1">
    <citation type="journal article" date="2020" name="Fungal Divers.">
        <title>Resolving the Mortierellaceae phylogeny through synthesis of multi-gene phylogenetics and phylogenomics.</title>
        <authorList>
            <person name="Vandepol N."/>
            <person name="Liber J."/>
            <person name="Desiro A."/>
            <person name="Na H."/>
            <person name="Kennedy M."/>
            <person name="Barry K."/>
            <person name="Grigoriev I.V."/>
            <person name="Miller A.N."/>
            <person name="O'Donnell K."/>
            <person name="Stajich J.E."/>
            <person name="Bonito G."/>
        </authorList>
    </citation>
    <scope>NUCLEOTIDE SEQUENCE</scope>
    <source>
        <strain evidence="3">MES-2147</strain>
    </source>
</reference>
<evidence type="ECO:0000256" key="1">
    <source>
        <dbReference type="ARBA" id="ARBA00022737"/>
    </source>
</evidence>
<sequence>MSEETPRALDQYRLGRIYDDMGTEYRDYPDYSHAQFISILEGAIDVYQKVIEADTKKANWALNRLGFAELMRGNNIEAMNSFQKLLRSDIKNALAWEGIAEAYQHEGRFMVPLKAFTRNQEPVPESTTAVYHIARVHQRLAMNPEAIEHNGSDLELTERNLTQPYDFALVYALQLLQQDSTAFSAWDLVGDVFLANRDNFLERREHGRNIKPRVTNIKSGMNTIGPGKTSEGWPCKCEAPISSDSEMSLTVLYNMYSCTAAHFLKSVHFRFLRLGITMGPITALLGASNHRIRNRRF</sequence>
<accession>A0A9P6M0Z3</accession>
<comment type="caution">
    <text evidence="3">The sequence shown here is derived from an EMBL/GenBank/DDBJ whole genome shotgun (WGS) entry which is preliminary data.</text>
</comment>
<protein>
    <submittedName>
        <fullName evidence="3">Tetratricopeptide repeat protein 37</fullName>
    </submittedName>
</protein>
<evidence type="ECO:0000313" key="4">
    <source>
        <dbReference type="Proteomes" id="UP000749646"/>
    </source>
</evidence>
<organism evidence="3 4">
    <name type="scientific">Modicella reniformis</name>
    <dbReference type="NCBI Taxonomy" id="1440133"/>
    <lineage>
        <taxon>Eukaryota</taxon>
        <taxon>Fungi</taxon>
        <taxon>Fungi incertae sedis</taxon>
        <taxon>Mucoromycota</taxon>
        <taxon>Mortierellomycotina</taxon>
        <taxon>Mortierellomycetes</taxon>
        <taxon>Mortierellales</taxon>
        <taxon>Mortierellaceae</taxon>
        <taxon>Modicella</taxon>
    </lineage>
</organism>
<dbReference type="SUPFAM" id="SSF48452">
    <property type="entry name" value="TPR-like"/>
    <property type="match status" value="1"/>
</dbReference>
<keyword evidence="4" id="KW-1185">Reference proteome</keyword>
<dbReference type="AlphaFoldDB" id="A0A9P6M0Z3"/>
<gene>
    <name evidence="3" type="primary">TTC37_1</name>
    <name evidence="3" type="ORF">BGZ65_000551</name>
</gene>
<evidence type="ECO:0000256" key="2">
    <source>
        <dbReference type="ARBA" id="ARBA00022803"/>
    </source>
</evidence>
<dbReference type="GO" id="GO:0006401">
    <property type="term" value="P:RNA catabolic process"/>
    <property type="evidence" value="ECO:0007669"/>
    <property type="project" value="InterPro"/>
</dbReference>
<keyword evidence="1" id="KW-0677">Repeat</keyword>
<evidence type="ECO:0000313" key="3">
    <source>
        <dbReference type="EMBL" id="KAF9959298.1"/>
    </source>
</evidence>